<feature type="coiled-coil region" evidence="1">
    <location>
        <begin position="213"/>
        <end position="240"/>
    </location>
</feature>
<evidence type="ECO:0000313" key="4">
    <source>
        <dbReference type="Proteomes" id="UP000186817"/>
    </source>
</evidence>
<dbReference type="EMBL" id="LSRX01000178">
    <property type="protein sequence ID" value="OLQ05692.1"/>
    <property type="molecule type" value="Genomic_DNA"/>
</dbReference>
<feature type="compositionally biased region" description="Low complexity" evidence="2">
    <location>
        <begin position="322"/>
        <end position="335"/>
    </location>
</feature>
<evidence type="ECO:0008006" key="5">
    <source>
        <dbReference type="Google" id="ProtNLM"/>
    </source>
</evidence>
<proteinExistence type="predicted"/>
<feature type="region of interest" description="Disordered" evidence="2">
    <location>
        <begin position="1"/>
        <end position="25"/>
    </location>
</feature>
<feature type="compositionally biased region" description="Basic and acidic residues" evidence="2">
    <location>
        <begin position="7"/>
        <end position="19"/>
    </location>
</feature>
<dbReference type="Proteomes" id="UP000186817">
    <property type="component" value="Unassembled WGS sequence"/>
</dbReference>
<keyword evidence="4" id="KW-1185">Reference proteome</keyword>
<reference evidence="3 4" key="1">
    <citation type="submission" date="2016-02" db="EMBL/GenBank/DDBJ databases">
        <title>Genome analysis of coral dinoflagellate symbionts highlights evolutionary adaptations to a symbiotic lifestyle.</title>
        <authorList>
            <person name="Aranda M."/>
            <person name="Li Y."/>
            <person name="Liew Y.J."/>
            <person name="Baumgarten S."/>
            <person name="Simakov O."/>
            <person name="Wilson M."/>
            <person name="Piel J."/>
            <person name="Ashoor H."/>
            <person name="Bougouffa S."/>
            <person name="Bajic V.B."/>
            <person name="Ryu T."/>
            <person name="Ravasi T."/>
            <person name="Bayer T."/>
            <person name="Micklem G."/>
            <person name="Kim H."/>
            <person name="Bhak J."/>
            <person name="Lajeunesse T.C."/>
            <person name="Voolstra C.R."/>
        </authorList>
    </citation>
    <scope>NUCLEOTIDE SEQUENCE [LARGE SCALE GENOMIC DNA]</scope>
    <source>
        <strain evidence="3 4">CCMP2467</strain>
    </source>
</reference>
<dbReference type="OrthoDB" id="3054497at2759"/>
<feature type="region of interest" description="Disordered" evidence="2">
    <location>
        <begin position="322"/>
        <end position="342"/>
    </location>
</feature>
<name>A0A1Q9EE48_SYMMI</name>
<keyword evidence="1" id="KW-0175">Coiled coil</keyword>
<accession>A0A1Q9EE48</accession>
<dbReference type="AlphaFoldDB" id="A0A1Q9EE48"/>
<organism evidence="3 4">
    <name type="scientific">Symbiodinium microadriaticum</name>
    <name type="common">Dinoflagellate</name>
    <name type="synonym">Zooxanthella microadriatica</name>
    <dbReference type="NCBI Taxonomy" id="2951"/>
    <lineage>
        <taxon>Eukaryota</taxon>
        <taxon>Sar</taxon>
        <taxon>Alveolata</taxon>
        <taxon>Dinophyceae</taxon>
        <taxon>Suessiales</taxon>
        <taxon>Symbiodiniaceae</taxon>
        <taxon>Symbiodinium</taxon>
    </lineage>
</organism>
<evidence type="ECO:0000256" key="2">
    <source>
        <dbReference type="SAM" id="MobiDB-lite"/>
    </source>
</evidence>
<gene>
    <name evidence="3" type="ORF">AK812_SmicGene11084</name>
</gene>
<sequence>MPTSTVTKKEMQDRLRQEGENPPTSWTKVQLAARLAELAEEITPTTSTMTERDVVKTINRCKRKAELQALLQEHGVSFAPAQTIDQLKSKIYKHLMETQVIPSGSENMGFGKHSEMTYNQVIVEKPEYTKWCIGTAVENPESHWRLLRFAQWAQGISMSEKEAIRGRLGTSWTTAYPVRAAAAKRIAAPSGASGSETSWEMTQEVNQDLEMIPEEAMSRIKELELELGRLRQEMKNREGNPEVKTHQKRWGLVSSDGALIQNLSLQCDGRHAMERNPMNSQASDQAYTSEFARRLVRYLQRKESWFEVAREFQSSSHTCLAASSASPESTETPSEGIQDIPRETRKRIFQNLRKIHTATGDLVYVWRRMPKKTFELGTSCGYIVGVNFSRSLEAEVLSRELEKGRTKEESEYWKASDSAVALSLELPGLKTRKGKEWARDLGCYFVKQLRRNAVEVSEKRLTEAEREAFKGAKQKEVKNFVVAKAFQKLPEHLRPSKGQVLKMRWLLTWKVDDDHKALGVPHGSEMLLTKAAYGLVEAPIQWYLTVARFLESIGGERQFSDPTCWGFFRADRTPIGWVCGHVDDFLFGGDSKDPAWQKIRKLIQERFKWGQWESGKFTQCGVVIEQDSEGFSLSQPDYLEAVSEIHVSKVAPQWCAPVSLLLSKIHTGVVNDILETNKLLRKAKLGQHQKMRIHGQGHELPLLAAWVDAADGHRPDGGSTKGIVIGWAPRRLLDGALVRISPMFWQSAKIQRTCRSSGAAETHAAVDADDELYAVRFQVFEFQGGQVPLWSCDDAVETIEGVLISDSRNLYDRMQQTVLTLKGAEKRTDIASLCLKESMQSTKLQVRWVNGDSQLANSLTKDNELHQYFEFLRRDGQWRIVYDPELLSGRRRKQLGLSSLQTQVAE</sequence>
<evidence type="ECO:0000256" key="1">
    <source>
        <dbReference type="SAM" id="Coils"/>
    </source>
</evidence>
<evidence type="ECO:0000313" key="3">
    <source>
        <dbReference type="EMBL" id="OLQ05692.1"/>
    </source>
</evidence>
<comment type="caution">
    <text evidence="3">The sequence shown here is derived from an EMBL/GenBank/DDBJ whole genome shotgun (WGS) entry which is preliminary data.</text>
</comment>
<protein>
    <recommendedName>
        <fullName evidence="5">Copia protein</fullName>
    </recommendedName>
</protein>